<accession>A0A1B0DL56</accession>
<name>A0A1B0DL56_PHLPP</name>
<dbReference type="EMBL" id="AJVK01069342">
    <property type="status" value="NOT_ANNOTATED_CDS"/>
    <property type="molecule type" value="Genomic_DNA"/>
</dbReference>
<sequence length="67" mass="7947">PSTRPESDFTLDLPRAQQLERKLKEQKRFRSRCKIFAFILSFFFFLVTVMVVSLVLTRGKRMFGSML</sequence>
<evidence type="ECO:0000313" key="1">
    <source>
        <dbReference type="EnsemblMetazoa" id="PPAI009000-PA"/>
    </source>
</evidence>
<organism evidence="1 2">
    <name type="scientific">Phlebotomus papatasi</name>
    <name type="common">Sandfly</name>
    <dbReference type="NCBI Taxonomy" id="29031"/>
    <lineage>
        <taxon>Eukaryota</taxon>
        <taxon>Metazoa</taxon>
        <taxon>Ecdysozoa</taxon>
        <taxon>Arthropoda</taxon>
        <taxon>Hexapoda</taxon>
        <taxon>Insecta</taxon>
        <taxon>Pterygota</taxon>
        <taxon>Neoptera</taxon>
        <taxon>Endopterygota</taxon>
        <taxon>Diptera</taxon>
        <taxon>Nematocera</taxon>
        <taxon>Psychodoidea</taxon>
        <taxon>Psychodidae</taxon>
        <taxon>Phlebotomus</taxon>
        <taxon>Phlebotomus</taxon>
    </lineage>
</organism>
<reference evidence="1" key="1">
    <citation type="submission" date="2022-08" db="UniProtKB">
        <authorList>
            <consortium name="EnsemblMetazoa"/>
        </authorList>
    </citation>
    <scope>IDENTIFICATION</scope>
    <source>
        <strain evidence="1">Israel</strain>
    </source>
</reference>
<dbReference type="VEuPathDB" id="VectorBase:PPAPM1_008461"/>
<protein>
    <submittedName>
        <fullName evidence="1">Uncharacterized protein</fullName>
    </submittedName>
</protein>
<proteinExistence type="predicted"/>
<dbReference type="AlphaFoldDB" id="A0A1B0DL56"/>
<keyword evidence="2" id="KW-1185">Reference proteome</keyword>
<evidence type="ECO:0000313" key="2">
    <source>
        <dbReference type="Proteomes" id="UP000092462"/>
    </source>
</evidence>
<dbReference type="EnsemblMetazoa" id="PPAI009000-RA">
    <property type="protein sequence ID" value="PPAI009000-PA"/>
    <property type="gene ID" value="PPAI009000"/>
</dbReference>
<dbReference type="VEuPathDB" id="VectorBase:PPAI009000"/>
<dbReference type="Proteomes" id="UP000092462">
    <property type="component" value="Unassembled WGS sequence"/>
</dbReference>